<gene>
    <name evidence="11" type="ORF">F1644_12925</name>
    <name evidence="10" type="ORF">GGR15_003056</name>
</gene>
<dbReference type="Gene3D" id="2.60.40.1120">
    <property type="entry name" value="Carboxypeptidase-like, regulatory domain"/>
    <property type="match status" value="1"/>
</dbReference>
<feature type="domain" description="TonB-dependent receptor plug" evidence="8">
    <location>
        <begin position="227"/>
        <end position="346"/>
    </location>
</feature>
<dbReference type="Gene3D" id="2.170.130.10">
    <property type="entry name" value="TonB-dependent receptor, plug domain"/>
    <property type="match status" value="1"/>
</dbReference>
<sequence length="1118" mass="126242">MKEDTSSNLRQVIPWTQFTGKMILPLFLIIVFCSMTYNSHAQETRLNLKLENTTLLDAIKQISTTTGMEFFYNAGQVKAYDKRISKEFTNAPLTQVLEFLLDKTPFTYKLEDKTIVIVQRPVQANTPKIKLIELKGVVFDKDTREPLPGVTVMIEGSQQGTATNANGEFIFPIDSGNYNIIFSFIGYERLVKKFDGNNSAEFQEIQLTPAVETIEDVVVTGIYRRKKESFTGSASTYKVEDLKAAGTQNVLQSIRTLDPSFKINVNNQFGSDPNRLPDVEIRGKSSVMGLKEEYGTDPNQPLFILDGFETDLQTVMDLNMNRVASVTLLKDAASTAIYGSRAANGVLVIETKVPEKGVLSLSYKGDFSITMADLSDYNLMNAREKLEFETRAGRYTSTTNDPMDQITLDNLRNQRLQDIERGVNTYWLSEPIRTGFVQKHNLYAEGGEERIRYGLGLSYGNTQGVMKGSDRQTISGNIDLVYRTGKFQFSNKFILDYMKTNDPAVPFSEYAQANPYFRKYNSEGGIDKYLYYTEDPEEYSVPNPLWNAHLNNYDVQDQFGFTNNFILEWFATDDLRARAKFGITKNNSTAEVRLSPQHSDFDEVSDTEKGLYTNAQTKNLNYEGDISVTYGHLFAGKHMVNAVAGFNFSTKENSQNGYKAIGFTEDEFDAPSFTNSYPAGSKPTYTESKTRAASFYINGGYAYDNRYLFDFNYRSDGTSVFGTNNRFRNTWSVGLGWNIHSEKFMENCDFFQLLKLRGSVGNPGNQNFASYQAFSTYAFTHWMSNIFGTGVILEGLGNPDLAWQETINYSLGADITMFNERVNVTLDLYRKKTDPLVAAITTPSSIGVKSVMMNMGQLKTDGIEVTLKVSPIYRPQDRFVWNISLNGTHAKSKYSKIGNSLQSMNEQNQANLNTTRYYDGGSPTDIWAVRSAGIDPATGQDLFIKKDGTYTFTYDKNDEVVVGNTEPKLEGVLGTTLYYKGFSFGCYLRYQLGGQVFNSALYEKVENIDRESINYNQDKRALYDRWSTPGQEAKFKRISLFQTTETSSRFVMDENTLSGESFNIGYEFTQPFIKHVGLSTLTVQANMNDIFRVSSVKSERGIDYPFARTMSFSISATF</sequence>
<dbReference type="RefSeq" id="WP_118302930.1">
    <property type="nucleotide sequence ID" value="NZ_BMPA01000001.1"/>
</dbReference>
<keyword evidence="5 7" id="KW-0472">Membrane</keyword>
<evidence type="ECO:0000259" key="9">
    <source>
        <dbReference type="Pfam" id="PF16344"/>
    </source>
</evidence>
<dbReference type="Proteomes" id="UP001302374">
    <property type="component" value="Chromosome"/>
</dbReference>
<dbReference type="InterPro" id="IPR012910">
    <property type="entry name" value="Plug_dom"/>
</dbReference>
<dbReference type="PROSITE" id="PS52016">
    <property type="entry name" value="TONB_DEPENDENT_REC_3"/>
    <property type="match status" value="1"/>
</dbReference>
<dbReference type="NCBIfam" id="TIGR04057">
    <property type="entry name" value="SusC_RagA_signa"/>
    <property type="match status" value="1"/>
</dbReference>
<dbReference type="EMBL" id="JAATLI010000011">
    <property type="protein sequence ID" value="NJC19422.1"/>
    <property type="molecule type" value="Genomic_DNA"/>
</dbReference>
<reference evidence="10 12" key="2">
    <citation type="submission" date="2020-03" db="EMBL/GenBank/DDBJ databases">
        <title>Genomic Encyclopedia of Type Strains, Phase IV (KMG-IV): sequencing the most valuable type-strain genomes for metagenomic binning, comparative biology and taxonomic classification.</title>
        <authorList>
            <person name="Goeker M."/>
        </authorList>
    </citation>
    <scope>NUCLEOTIDE SEQUENCE [LARGE SCALE GENOMIC DNA]</scope>
    <source>
        <strain evidence="10 12">DSM 105722</strain>
    </source>
</reference>
<dbReference type="Proteomes" id="UP000576368">
    <property type="component" value="Unassembled WGS sequence"/>
</dbReference>
<organism evidence="10 12">
    <name type="scientific">Butyricimonas paravirosa</name>
    <dbReference type="NCBI Taxonomy" id="1472417"/>
    <lineage>
        <taxon>Bacteria</taxon>
        <taxon>Pseudomonadati</taxon>
        <taxon>Bacteroidota</taxon>
        <taxon>Bacteroidia</taxon>
        <taxon>Bacteroidales</taxon>
        <taxon>Odoribacteraceae</taxon>
        <taxon>Butyricimonas</taxon>
    </lineage>
</organism>
<dbReference type="EMBL" id="CP043839">
    <property type="protein sequence ID" value="WOF13107.1"/>
    <property type="molecule type" value="Genomic_DNA"/>
</dbReference>
<dbReference type="InterPro" id="IPR036942">
    <property type="entry name" value="Beta-barrel_TonB_sf"/>
</dbReference>
<evidence type="ECO:0000259" key="8">
    <source>
        <dbReference type="Pfam" id="PF07715"/>
    </source>
</evidence>
<name>A0A7X6BL46_9BACT</name>
<keyword evidence="3 7" id="KW-1134">Transmembrane beta strand</keyword>
<dbReference type="InterPro" id="IPR039426">
    <property type="entry name" value="TonB-dep_rcpt-like"/>
</dbReference>
<dbReference type="NCBIfam" id="TIGR04056">
    <property type="entry name" value="OMP_RagA_SusC"/>
    <property type="match status" value="1"/>
</dbReference>
<proteinExistence type="inferred from homology"/>
<protein>
    <submittedName>
        <fullName evidence="11">SusC/RagA family TonB-linked outer membrane protein</fullName>
    </submittedName>
    <submittedName>
        <fullName evidence="10">TonB-linked SusC/RagA family outer membrane protein</fullName>
    </submittedName>
</protein>
<feature type="domain" description="Protein FecR C-terminal" evidence="9">
    <location>
        <begin position="48"/>
        <end position="117"/>
    </location>
</feature>
<dbReference type="SUPFAM" id="SSF56935">
    <property type="entry name" value="Porins"/>
    <property type="match status" value="1"/>
</dbReference>
<dbReference type="InterPro" id="IPR032508">
    <property type="entry name" value="FecR_C"/>
</dbReference>
<keyword evidence="2 7" id="KW-0813">Transport</keyword>
<comment type="similarity">
    <text evidence="7">Belongs to the TonB-dependent receptor family.</text>
</comment>
<evidence type="ECO:0000256" key="3">
    <source>
        <dbReference type="ARBA" id="ARBA00022452"/>
    </source>
</evidence>
<evidence type="ECO:0000256" key="4">
    <source>
        <dbReference type="ARBA" id="ARBA00022692"/>
    </source>
</evidence>
<evidence type="ECO:0000256" key="1">
    <source>
        <dbReference type="ARBA" id="ARBA00004571"/>
    </source>
</evidence>
<dbReference type="InterPro" id="IPR023996">
    <property type="entry name" value="TonB-dep_OMP_SusC/RagA"/>
</dbReference>
<dbReference type="InterPro" id="IPR037066">
    <property type="entry name" value="Plug_dom_sf"/>
</dbReference>
<keyword evidence="4 7" id="KW-0812">Transmembrane</keyword>
<dbReference type="Pfam" id="PF16344">
    <property type="entry name" value="FecR_C"/>
    <property type="match status" value="1"/>
</dbReference>
<dbReference type="InterPro" id="IPR008969">
    <property type="entry name" value="CarboxyPept-like_regulatory"/>
</dbReference>
<reference evidence="11 13" key="1">
    <citation type="submission" date="2019-09" db="EMBL/GenBank/DDBJ databases">
        <title>Butyricimonas paravirosa DSM 105722 (=214-4 = JCM 18677 = CCUG 65563).</title>
        <authorList>
            <person name="Le Roy T."/>
            <person name="Cani P.D."/>
        </authorList>
    </citation>
    <scope>NUCLEOTIDE SEQUENCE [LARGE SCALE GENOMIC DNA]</scope>
    <source>
        <strain evidence="11 13">DSM 105722</strain>
    </source>
</reference>
<dbReference type="GO" id="GO:0009279">
    <property type="term" value="C:cell outer membrane"/>
    <property type="evidence" value="ECO:0007669"/>
    <property type="project" value="UniProtKB-SubCell"/>
</dbReference>
<dbReference type="GeneID" id="86892211"/>
<dbReference type="Pfam" id="PF07715">
    <property type="entry name" value="Plug"/>
    <property type="match status" value="1"/>
</dbReference>
<evidence type="ECO:0000313" key="13">
    <source>
        <dbReference type="Proteomes" id="UP001302374"/>
    </source>
</evidence>
<dbReference type="Gene3D" id="3.55.50.30">
    <property type="match status" value="1"/>
</dbReference>
<keyword evidence="13" id="KW-1185">Reference proteome</keyword>
<dbReference type="Gene3D" id="2.40.170.20">
    <property type="entry name" value="TonB-dependent receptor, beta-barrel domain"/>
    <property type="match status" value="1"/>
</dbReference>
<dbReference type="Pfam" id="PF13715">
    <property type="entry name" value="CarbopepD_reg_2"/>
    <property type="match status" value="1"/>
</dbReference>
<dbReference type="SUPFAM" id="SSF49464">
    <property type="entry name" value="Carboxypeptidase regulatory domain-like"/>
    <property type="match status" value="1"/>
</dbReference>
<evidence type="ECO:0000313" key="11">
    <source>
        <dbReference type="EMBL" id="WOF13107.1"/>
    </source>
</evidence>
<evidence type="ECO:0000256" key="7">
    <source>
        <dbReference type="PROSITE-ProRule" id="PRU01360"/>
    </source>
</evidence>
<evidence type="ECO:0000313" key="10">
    <source>
        <dbReference type="EMBL" id="NJC19422.1"/>
    </source>
</evidence>
<accession>A0A7X6BL46</accession>
<evidence type="ECO:0000313" key="12">
    <source>
        <dbReference type="Proteomes" id="UP000576368"/>
    </source>
</evidence>
<dbReference type="InterPro" id="IPR023997">
    <property type="entry name" value="TonB-dep_OMP_SusC/RagA_CS"/>
</dbReference>
<dbReference type="AlphaFoldDB" id="A0A7X6BL46"/>
<keyword evidence="6 7" id="KW-0998">Cell outer membrane</keyword>
<evidence type="ECO:0000256" key="2">
    <source>
        <dbReference type="ARBA" id="ARBA00022448"/>
    </source>
</evidence>
<evidence type="ECO:0000256" key="6">
    <source>
        <dbReference type="ARBA" id="ARBA00023237"/>
    </source>
</evidence>
<evidence type="ECO:0000256" key="5">
    <source>
        <dbReference type="ARBA" id="ARBA00023136"/>
    </source>
</evidence>
<comment type="subcellular location">
    <subcellularLocation>
        <location evidence="1 7">Cell outer membrane</location>
        <topology evidence="1 7">Multi-pass membrane protein</topology>
    </subcellularLocation>
</comment>